<dbReference type="SMART" id="SM00355">
    <property type="entry name" value="ZnF_C2H2"/>
    <property type="match status" value="3"/>
</dbReference>
<dbReference type="EMBL" id="GECU01019664">
    <property type="protein sequence ID" value="JAS88042.1"/>
    <property type="molecule type" value="Transcribed_RNA"/>
</dbReference>
<feature type="region of interest" description="Disordered" evidence="5">
    <location>
        <begin position="1"/>
        <end position="20"/>
    </location>
</feature>
<evidence type="ECO:0000256" key="4">
    <source>
        <dbReference type="ARBA" id="ARBA00022833"/>
    </source>
</evidence>
<gene>
    <name evidence="7" type="ORF">g.5305</name>
</gene>
<feature type="domain" description="C2H2-type" evidence="6">
    <location>
        <begin position="145"/>
        <end position="165"/>
    </location>
</feature>
<accession>A0A1B6IMB2</accession>
<keyword evidence="1" id="KW-0479">Metal-binding</keyword>
<organism evidence="7">
    <name type="scientific">Homalodisca liturata</name>
    <dbReference type="NCBI Taxonomy" id="320908"/>
    <lineage>
        <taxon>Eukaryota</taxon>
        <taxon>Metazoa</taxon>
        <taxon>Ecdysozoa</taxon>
        <taxon>Arthropoda</taxon>
        <taxon>Hexapoda</taxon>
        <taxon>Insecta</taxon>
        <taxon>Pterygota</taxon>
        <taxon>Neoptera</taxon>
        <taxon>Paraneoptera</taxon>
        <taxon>Hemiptera</taxon>
        <taxon>Auchenorrhyncha</taxon>
        <taxon>Membracoidea</taxon>
        <taxon>Cicadellidae</taxon>
        <taxon>Cicadellinae</taxon>
        <taxon>Proconiini</taxon>
        <taxon>Homalodisca</taxon>
    </lineage>
</organism>
<feature type="domain" description="C2H2-type" evidence="6">
    <location>
        <begin position="294"/>
        <end position="317"/>
    </location>
</feature>
<feature type="non-terminal residue" evidence="7">
    <location>
        <position position="317"/>
    </location>
</feature>
<dbReference type="GO" id="GO:0000981">
    <property type="term" value="F:DNA-binding transcription factor activity, RNA polymerase II-specific"/>
    <property type="evidence" value="ECO:0007669"/>
    <property type="project" value="TreeGrafter"/>
</dbReference>
<evidence type="ECO:0000256" key="2">
    <source>
        <dbReference type="ARBA" id="ARBA00022737"/>
    </source>
</evidence>
<dbReference type="Pfam" id="PF00096">
    <property type="entry name" value="zf-C2H2"/>
    <property type="match status" value="1"/>
</dbReference>
<protein>
    <recommendedName>
        <fullName evidence="6">C2H2-type domain-containing protein</fullName>
    </recommendedName>
</protein>
<feature type="region of interest" description="Disordered" evidence="5">
    <location>
        <begin position="165"/>
        <end position="187"/>
    </location>
</feature>
<sequence>AVGAATAAQQQRDSQGLDERDLKEETAGCVHREEHYRTIKRTKHRVGVLCKICGSTEKQNGLVLHKGTCTVGVRLSEVLKCRCGKRFITQKDLTVHRVSCGLPKSRQKTTQVSCLCGKTFLTKKLYSLHVINCKFSGPAESDNKAVCEDCRKEFKTKRGLSNHRRYCKPSVPSDSLSSPDKKVDGSLDNSDIKNIEPICELIVDESFNRSSGKCGCVNNEEHSQGCETCLADSAVGPNNKHTRVSWRNELSLRNQPVVKLERNLPEFRCTCGAMFTNNESFVKHKTHNCIRNNTKCVWCSFETRSKEMLRNHVISLH</sequence>
<evidence type="ECO:0000256" key="1">
    <source>
        <dbReference type="ARBA" id="ARBA00022723"/>
    </source>
</evidence>
<evidence type="ECO:0000313" key="7">
    <source>
        <dbReference type="EMBL" id="JAS88042.1"/>
    </source>
</evidence>
<evidence type="ECO:0000256" key="3">
    <source>
        <dbReference type="ARBA" id="ARBA00022771"/>
    </source>
</evidence>
<dbReference type="PANTHER" id="PTHR19818:SF139">
    <property type="entry name" value="PAIR-RULE PROTEIN ODD-PAIRED"/>
    <property type="match status" value="1"/>
</dbReference>
<keyword evidence="2" id="KW-0677">Repeat</keyword>
<feature type="domain" description="C2H2-type" evidence="6">
    <location>
        <begin position="267"/>
        <end position="287"/>
    </location>
</feature>
<evidence type="ECO:0000256" key="5">
    <source>
        <dbReference type="SAM" id="MobiDB-lite"/>
    </source>
</evidence>
<dbReference type="AlphaFoldDB" id="A0A1B6IMB2"/>
<name>A0A1B6IMB2_9HEMI</name>
<reference evidence="7" key="1">
    <citation type="submission" date="2015-11" db="EMBL/GenBank/DDBJ databases">
        <title>De novo transcriptome assembly of four potential Pierce s Disease insect vectors from Arizona vineyards.</title>
        <authorList>
            <person name="Tassone E.E."/>
        </authorList>
    </citation>
    <scope>NUCLEOTIDE SEQUENCE</scope>
</reference>
<evidence type="ECO:0000259" key="6">
    <source>
        <dbReference type="SMART" id="SM00355"/>
    </source>
</evidence>
<dbReference type="GO" id="GO:0000978">
    <property type="term" value="F:RNA polymerase II cis-regulatory region sequence-specific DNA binding"/>
    <property type="evidence" value="ECO:0007669"/>
    <property type="project" value="TreeGrafter"/>
</dbReference>
<dbReference type="GO" id="GO:0010604">
    <property type="term" value="P:positive regulation of macromolecule metabolic process"/>
    <property type="evidence" value="ECO:0007669"/>
    <property type="project" value="UniProtKB-ARBA"/>
</dbReference>
<feature type="compositionally biased region" description="Low complexity" evidence="5">
    <location>
        <begin position="168"/>
        <end position="178"/>
    </location>
</feature>
<dbReference type="GO" id="GO:0005634">
    <property type="term" value="C:nucleus"/>
    <property type="evidence" value="ECO:0007669"/>
    <property type="project" value="UniProtKB-ARBA"/>
</dbReference>
<feature type="non-terminal residue" evidence="7">
    <location>
        <position position="1"/>
    </location>
</feature>
<dbReference type="GO" id="GO:0008270">
    <property type="term" value="F:zinc ion binding"/>
    <property type="evidence" value="ECO:0007669"/>
    <property type="project" value="UniProtKB-KW"/>
</dbReference>
<keyword evidence="3" id="KW-0863">Zinc-finger</keyword>
<keyword evidence="4" id="KW-0862">Zinc</keyword>
<dbReference type="InterPro" id="IPR050329">
    <property type="entry name" value="GLI_C2H2-zinc-finger"/>
</dbReference>
<dbReference type="InterPro" id="IPR013087">
    <property type="entry name" value="Znf_C2H2_type"/>
</dbReference>
<proteinExistence type="predicted"/>
<dbReference type="PANTHER" id="PTHR19818">
    <property type="entry name" value="ZINC FINGER PROTEIN ZIC AND GLI"/>
    <property type="match status" value="1"/>
</dbReference>